<dbReference type="InterPro" id="IPR000760">
    <property type="entry name" value="Inositol_monophosphatase-like"/>
</dbReference>
<comment type="similarity">
    <text evidence="2">Belongs to the inositol monophosphatase superfamily.</text>
</comment>
<evidence type="ECO:0000256" key="1">
    <source>
        <dbReference type="ARBA" id="ARBA00001946"/>
    </source>
</evidence>
<name>A0A2T5GR77_9SPHN</name>
<evidence type="ECO:0000256" key="5">
    <source>
        <dbReference type="ARBA" id="ARBA00022842"/>
    </source>
</evidence>
<keyword evidence="3 6" id="KW-0479">Metal-binding</keyword>
<evidence type="ECO:0000313" key="8">
    <source>
        <dbReference type="EMBL" id="PTQ61815.1"/>
    </source>
</evidence>
<dbReference type="PRINTS" id="PR00377">
    <property type="entry name" value="IMPHPHTASES"/>
</dbReference>
<dbReference type="AlphaFoldDB" id="A0A2T5GR77"/>
<feature type="region of interest" description="Disordered" evidence="7">
    <location>
        <begin position="263"/>
        <end position="284"/>
    </location>
</feature>
<feature type="binding site" evidence="6">
    <location>
        <position position="214"/>
    </location>
    <ligand>
        <name>Mg(2+)</name>
        <dbReference type="ChEBI" id="CHEBI:18420"/>
        <label>1</label>
        <note>catalytic</note>
    </ligand>
</feature>
<organism evidence="8 9">
    <name type="scientific">Sphingomonas aurantiaca</name>
    <dbReference type="NCBI Taxonomy" id="185949"/>
    <lineage>
        <taxon>Bacteria</taxon>
        <taxon>Pseudomonadati</taxon>
        <taxon>Pseudomonadota</taxon>
        <taxon>Alphaproteobacteria</taxon>
        <taxon>Sphingomonadales</taxon>
        <taxon>Sphingomonadaceae</taxon>
        <taxon>Sphingomonas</taxon>
    </lineage>
</organism>
<dbReference type="Gene3D" id="3.40.190.80">
    <property type="match status" value="1"/>
</dbReference>
<dbReference type="Gene3D" id="3.30.540.10">
    <property type="entry name" value="Fructose-1,6-Bisphosphatase, subunit A, domain 1"/>
    <property type="match status" value="1"/>
</dbReference>
<keyword evidence="5 6" id="KW-0460">Magnesium</keyword>
<dbReference type="RefSeq" id="WP_107956296.1">
    <property type="nucleotide sequence ID" value="NZ_JASPFP010000001.1"/>
</dbReference>
<dbReference type="Proteomes" id="UP000244189">
    <property type="component" value="Unassembled WGS sequence"/>
</dbReference>
<proteinExistence type="inferred from homology"/>
<dbReference type="EMBL" id="QAOG01000001">
    <property type="protein sequence ID" value="PTQ61815.1"/>
    <property type="molecule type" value="Genomic_DNA"/>
</dbReference>
<dbReference type="InterPro" id="IPR051090">
    <property type="entry name" value="Inositol_monoP_superfamily"/>
</dbReference>
<dbReference type="GO" id="GO:0000105">
    <property type="term" value="P:L-histidine biosynthetic process"/>
    <property type="evidence" value="ECO:0007669"/>
    <property type="project" value="TreeGrafter"/>
</dbReference>
<dbReference type="GO" id="GO:0046872">
    <property type="term" value="F:metal ion binding"/>
    <property type="evidence" value="ECO:0007669"/>
    <property type="project" value="UniProtKB-KW"/>
</dbReference>
<comment type="cofactor">
    <cofactor evidence="1 6">
        <name>Mg(2+)</name>
        <dbReference type="ChEBI" id="CHEBI:18420"/>
    </cofactor>
</comment>
<comment type="caution">
    <text evidence="8">The sequence shown here is derived from an EMBL/GenBank/DDBJ whole genome shotgun (WGS) entry which is preliminary data.</text>
</comment>
<dbReference type="SUPFAM" id="SSF56655">
    <property type="entry name" value="Carbohydrate phosphatase"/>
    <property type="match status" value="1"/>
</dbReference>
<dbReference type="CDD" id="cd01641">
    <property type="entry name" value="Bacterial_IMPase_like_1"/>
    <property type="match status" value="1"/>
</dbReference>
<gene>
    <name evidence="8" type="ORF">C8J26_0082</name>
</gene>
<dbReference type="PANTHER" id="PTHR43200:SF6">
    <property type="entry name" value="3'(2'),5'-BISPHOSPHATE NUCLEOTIDASE"/>
    <property type="match status" value="1"/>
</dbReference>
<evidence type="ECO:0000256" key="4">
    <source>
        <dbReference type="ARBA" id="ARBA00022801"/>
    </source>
</evidence>
<evidence type="ECO:0000313" key="9">
    <source>
        <dbReference type="Proteomes" id="UP000244189"/>
    </source>
</evidence>
<dbReference type="Pfam" id="PF00459">
    <property type="entry name" value="Inositol_P"/>
    <property type="match status" value="1"/>
</dbReference>
<feature type="binding site" evidence="6">
    <location>
        <position position="84"/>
    </location>
    <ligand>
        <name>Mg(2+)</name>
        <dbReference type="ChEBI" id="CHEBI:18420"/>
        <label>1</label>
        <note>catalytic</note>
    </ligand>
</feature>
<feature type="binding site" evidence="6">
    <location>
        <position position="68"/>
    </location>
    <ligand>
        <name>Mg(2+)</name>
        <dbReference type="ChEBI" id="CHEBI:18420"/>
        <label>1</label>
        <note>catalytic</note>
    </ligand>
</feature>
<evidence type="ECO:0000256" key="7">
    <source>
        <dbReference type="SAM" id="MobiDB-lite"/>
    </source>
</evidence>
<dbReference type="InterPro" id="IPR020583">
    <property type="entry name" value="Inositol_monoP_metal-BS"/>
</dbReference>
<evidence type="ECO:0000256" key="3">
    <source>
        <dbReference type="ARBA" id="ARBA00022723"/>
    </source>
</evidence>
<protein>
    <submittedName>
        <fullName evidence="8">Histidinol phosphatase-like enzyme (Inositol monophosphatase family)</fullName>
    </submittedName>
</protein>
<dbReference type="PROSITE" id="PS00629">
    <property type="entry name" value="IMP_1"/>
    <property type="match status" value="1"/>
</dbReference>
<keyword evidence="9" id="KW-1185">Reference proteome</keyword>
<evidence type="ECO:0000256" key="2">
    <source>
        <dbReference type="ARBA" id="ARBA00009759"/>
    </source>
</evidence>
<keyword evidence="4" id="KW-0378">Hydrolase</keyword>
<sequence length="284" mass="30568">MPVTQADIDLAHRLADAAGHVIRPYFRHEHGVEIKDDQSPVTRADREAEAAMRRLLDAERSGDGIIGEEYGEKAGVTNRKWVLDPIDGTRSFTVGRAIFGTLIALVEDGWPVLGIIDQPIQRERWVGVAGRPTTLNGVPVRTRMCRELTGATIATTSPHLFDEVDVAPYLALVAAISGGNPRQGPVYGGDCYNYGLLASGHLDVVCESGLKIYDFAALVPVVEGAGGMMCDWNGDPLTADSEGHVLAIGDPARLDDVLEAMHRQQDGHDHGADHEGHGHEGHGH</sequence>
<dbReference type="PANTHER" id="PTHR43200">
    <property type="entry name" value="PHOSPHATASE"/>
    <property type="match status" value="1"/>
</dbReference>
<accession>A0A2T5GR77</accession>
<feature type="binding site" evidence="6">
    <location>
        <position position="87"/>
    </location>
    <ligand>
        <name>Mg(2+)</name>
        <dbReference type="ChEBI" id="CHEBI:18420"/>
        <label>1</label>
        <note>catalytic</note>
    </ligand>
</feature>
<evidence type="ECO:0000256" key="6">
    <source>
        <dbReference type="PIRSR" id="PIRSR600760-2"/>
    </source>
</evidence>
<reference evidence="8 9" key="1">
    <citation type="submission" date="2018-04" db="EMBL/GenBank/DDBJ databases">
        <title>Genomic Encyclopedia of Type Strains, Phase III (KMG-III): the genomes of soil and plant-associated and newly described type strains.</title>
        <authorList>
            <person name="Whitman W."/>
        </authorList>
    </citation>
    <scope>NUCLEOTIDE SEQUENCE [LARGE SCALE GENOMIC DNA]</scope>
    <source>
        <strain evidence="8 9">MA101b</strain>
    </source>
</reference>
<feature type="binding site" evidence="6">
    <location>
        <position position="86"/>
    </location>
    <ligand>
        <name>Mg(2+)</name>
        <dbReference type="ChEBI" id="CHEBI:18420"/>
        <label>1</label>
        <note>catalytic</note>
    </ligand>
</feature>
<dbReference type="GO" id="GO:0016791">
    <property type="term" value="F:phosphatase activity"/>
    <property type="evidence" value="ECO:0007669"/>
    <property type="project" value="UniProtKB-ARBA"/>
</dbReference>